<dbReference type="EMBL" id="AF451898">
    <property type="protein sequence ID" value="AAN04439.1"/>
    <property type="molecule type" value="Genomic_DNA"/>
</dbReference>
<keyword evidence="1" id="KW-0472">Membrane</keyword>
<feature type="transmembrane region" description="Helical" evidence="1">
    <location>
        <begin position="7"/>
        <end position="28"/>
    </location>
</feature>
<name>Q8JKG6_9VIRU</name>
<dbReference type="Proteomes" id="UP000232784">
    <property type="component" value="Segment"/>
</dbReference>
<gene>
    <name evidence="2" type="primary">orf147</name>
</gene>
<proteinExistence type="predicted"/>
<evidence type="ECO:0000313" key="2">
    <source>
        <dbReference type="EMBL" id="AAN04439.1"/>
    </source>
</evidence>
<keyword evidence="1" id="KW-1133">Transmembrane helix</keyword>
<sequence length="65" mass="7493">MHEKCMCTIYALVQLYYYVTMLLLQAAIKGCHRVYSLQKSREIYTETGVSRKGKIQVQCAFLGVL</sequence>
<evidence type="ECO:0000313" key="3">
    <source>
        <dbReference type="Proteomes" id="UP000232784"/>
    </source>
</evidence>
<organism evidence="2 3">
    <name type="scientific">Heliothis zea nudivirus 1</name>
    <dbReference type="NCBI Taxonomy" id="3116536"/>
    <lineage>
        <taxon>Viruses</taxon>
        <taxon>Viruses incertae sedis</taxon>
        <taxon>Naldaviricetes</taxon>
        <taxon>Lefavirales</taxon>
        <taxon>Nudiviridae</taxon>
        <taxon>Betanudivirus</taxon>
        <taxon>Betanudivirus hezeae</taxon>
    </lineage>
</organism>
<keyword evidence="1" id="KW-0812">Transmembrane</keyword>
<reference evidence="2 3" key="1">
    <citation type="journal article" date="2002" name="J. Virol.">
        <title>Analysis of the complete genome sequence of the Hz-1 virus suggests that it is related to members of the Baculoviridae.</title>
        <authorList>
            <person name="Cheng C.H."/>
            <person name="Liu S.M."/>
            <person name="Chow T.Y."/>
            <person name="Hsiao Y.Y."/>
            <person name="Wang D.P."/>
            <person name="Huang J.J."/>
            <person name="Chen H.H."/>
        </authorList>
    </citation>
    <scope>NUCLEOTIDE SEQUENCE [LARGE SCALE GENOMIC DNA]</scope>
</reference>
<dbReference type="KEGG" id="vg:955168"/>
<accession>Q8JKG6</accession>
<evidence type="ECO:0000256" key="1">
    <source>
        <dbReference type="SAM" id="Phobius"/>
    </source>
</evidence>
<keyword evidence="3" id="KW-1185">Reference proteome</keyword>
<protein>
    <submittedName>
        <fullName evidence="2">Orf147</fullName>
    </submittedName>
</protein>